<feature type="transmembrane region" description="Helical" evidence="5">
    <location>
        <begin position="61"/>
        <end position="84"/>
    </location>
</feature>
<keyword evidence="2 5" id="KW-0812">Transmembrane</keyword>
<dbReference type="GO" id="GO:0140359">
    <property type="term" value="F:ABC-type transporter activity"/>
    <property type="evidence" value="ECO:0007669"/>
    <property type="project" value="InterPro"/>
</dbReference>
<feature type="transmembrane region" description="Helical" evidence="5">
    <location>
        <begin position="105"/>
        <end position="132"/>
    </location>
</feature>
<dbReference type="PRINTS" id="PR00164">
    <property type="entry name" value="ABC2TRNSPORT"/>
</dbReference>
<feature type="domain" description="ABC transmembrane type-2" evidence="6">
    <location>
        <begin position="21"/>
        <end position="252"/>
    </location>
</feature>
<name>A0A397WN98_9ARCH</name>
<feature type="transmembrane region" description="Helical" evidence="5">
    <location>
        <begin position="138"/>
        <end position="162"/>
    </location>
</feature>
<sequence>MIREIYVLYKREFLKLIRSKYMWFMMIAQPLMWILFFGNSLAGMPSSFLNQYFGVSNYLTYMLPGMISILMMTMGVFASMSLVFDKRVGYLKRILTTPTPKSAIGLAKALGAVTRGILTMSILLFLGIVLGVQFTVNLIALLEWFVSLVAVGIGFSLIFMALTANTADVQAPGAVMNLITMPLMFTSTALFPKQFFPSWLQIISEANPLTYLTEIGRSALVYGTIPSLSHLIAVLTFTAVSMVLGTIVIEKTLTAE</sequence>
<dbReference type="EMBL" id="MWMI01000002">
    <property type="protein sequence ID" value="RIB35392.1"/>
    <property type="molecule type" value="Genomic_DNA"/>
</dbReference>
<dbReference type="PANTHER" id="PTHR43077">
    <property type="entry name" value="TRANSPORT PERMEASE YVFS-RELATED"/>
    <property type="match status" value="1"/>
</dbReference>
<evidence type="ECO:0000256" key="1">
    <source>
        <dbReference type="ARBA" id="ARBA00004141"/>
    </source>
</evidence>
<dbReference type="Proteomes" id="UP000266622">
    <property type="component" value="Unassembled WGS sequence"/>
</dbReference>
<feature type="transmembrane region" description="Helical" evidence="5">
    <location>
        <begin position="21"/>
        <end position="41"/>
    </location>
</feature>
<feature type="transmembrane region" description="Helical" evidence="5">
    <location>
        <begin position="174"/>
        <end position="191"/>
    </location>
</feature>
<dbReference type="InterPro" id="IPR051328">
    <property type="entry name" value="T7SS_ABC-Transporter"/>
</dbReference>
<evidence type="ECO:0000259" key="6">
    <source>
        <dbReference type="PROSITE" id="PS51012"/>
    </source>
</evidence>
<dbReference type="InterPro" id="IPR000412">
    <property type="entry name" value="ABC_2_transport"/>
</dbReference>
<reference evidence="7 8" key="1">
    <citation type="journal article" date="2018" name="Syst. Appl. Microbiol.">
        <title>A new symbiotic nanoarchaeote (Candidatus Nanoclepta minutus) and its host (Zestosphaera tikiterensis gen. nov., sp. nov.) from a New Zealand hot spring.</title>
        <authorList>
            <person name="St John E."/>
            <person name="Liu Y."/>
            <person name="Podar M."/>
            <person name="Stott M.B."/>
            <person name="Meneghin J."/>
            <person name="Chen Z."/>
            <person name="Lagutin K."/>
            <person name="Mitchell K."/>
            <person name="Reysenbach A.L."/>
        </authorList>
    </citation>
    <scope>NUCLEOTIDE SEQUENCE [LARGE SCALE GENOMIC DNA]</scope>
    <source>
        <strain evidence="7">NZ3</strain>
    </source>
</reference>
<evidence type="ECO:0000256" key="5">
    <source>
        <dbReference type="SAM" id="Phobius"/>
    </source>
</evidence>
<evidence type="ECO:0000256" key="2">
    <source>
        <dbReference type="ARBA" id="ARBA00022692"/>
    </source>
</evidence>
<evidence type="ECO:0000256" key="4">
    <source>
        <dbReference type="ARBA" id="ARBA00023136"/>
    </source>
</evidence>
<dbReference type="GO" id="GO:0043190">
    <property type="term" value="C:ATP-binding cassette (ABC) transporter complex"/>
    <property type="evidence" value="ECO:0007669"/>
    <property type="project" value="InterPro"/>
</dbReference>
<dbReference type="PIRSF" id="PIRSF006648">
    <property type="entry name" value="DrrB"/>
    <property type="match status" value="1"/>
</dbReference>
<dbReference type="InterPro" id="IPR047817">
    <property type="entry name" value="ABC2_TM_bact-type"/>
</dbReference>
<keyword evidence="4 5" id="KW-0472">Membrane</keyword>
<evidence type="ECO:0000313" key="7">
    <source>
        <dbReference type="EMBL" id="RIB35392.1"/>
    </source>
</evidence>
<dbReference type="Pfam" id="PF01061">
    <property type="entry name" value="ABC2_membrane"/>
    <property type="match status" value="1"/>
</dbReference>
<dbReference type="InterPro" id="IPR013525">
    <property type="entry name" value="ABC2_TM"/>
</dbReference>
<dbReference type="AlphaFoldDB" id="A0A397WN98"/>
<dbReference type="PANTHER" id="PTHR43077:SF10">
    <property type="entry name" value="TRANSPORT PERMEASE PROTEIN"/>
    <property type="match status" value="1"/>
</dbReference>
<comment type="caution">
    <text evidence="7">The sequence shown here is derived from an EMBL/GenBank/DDBJ whole genome shotgun (WGS) entry which is preliminary data.</text>
</comment>
<organism evidence="7 8">
    <name type="scientific">Candidatus Nanoclepta minutus</name>
    <dbReference type="NCBI Taxonomy" id="1940235"/>
    <lineage>
        <taxon>Archaea</taxon>
        <taxon>Nanobdellota</taxon>
        <taxon>Candidatus Nanoclepta</taxon>
    </lineage>
</organism>
<gene>
    <name evidence="7" type="ORF">BXU00_01340</name>
</gene>
<keyword evidence="3 5" id="KW-1133">Transmembrane helix</keyword>
<dbReference type="PROSITE" id="PS51012">
    <property type="entry name" value="ABC_TM2"/>
    <property type="match status" value="1"/>
</dbReference>
<evidence type="ECO:0000313" key="8">
    <source>
        <dbReference type="Proteomes" id="UP000266622"/>
    </source>
</evidence>
<protein>
    <submittedName>
        <fullName evidence="7">ABC transporter</fullName>
    </submittedName>
</protein>
<comment type="subcellular location">
    <subcellularLocation>
        <location evidence="1">Membrane</location>
        <topology evidence="1">Multi-pass membrane protein</topology>
    </subcellularLocation>
</comment>
<feature type="transmembrane region" description="Helical" evidence="5">
    <location>
        <begin position="228"/>
        <end position="249"/>
    </location>
</feature>
<evidence type="ECO:0000256" key="3">
    <source>
        <dbReference type="ARBA" id="ARBA00022989"/>
    </source>
</evidence>
<accession>A0A397WN98</accession>
<proteinExistence type="predicted"/>